<dbReference type="CDD" id="cd03671">
    <property type="entry name" value="NUDIX_Ap4A_hydrolase_plant_like"/>
    <property type="match status" value="1"/>
</dbReference>
<dbReference type="HAMAP" id="MF_00298">
    <property type="entry name" value="Nudix_RppH"/>
    <property type="match status" value="1"/>
</dbReference>
<dbReference type="InterPro" id="IPR000086">
    <property type="entry name" value="NUDIX_hydrolase_dom"/>
</dbReference>
<dbReference type="GO" id="GO:0034353">
    <property type="term" value="F:mRNA 5'-diphosphatase activity"/>
    <property type="evidence" value="ECO:0007669"/>
    <property type="project" value="UniProtKB-ARBA"/>
</dbReference>
<dbReference type="PROSITE" id="PS51462">
    <property type="entry name" value="NUDIX"/>
    <property type="match status" value="1"/>
</dbReference>
<dbReference type="InterPro" id="IPR020084">
    <property type="entry name" value="NUDIX_hydrolase_CS"/>
</dbReference>
<dbReference type="EMBL" id="NHNI01000001">
    <property type="protein sequence ID" value="OZY87843.1"/>
    <property type="molecule type" value="Genomic_DNA"/>
</dbReference>
<feature type="domain" description="Nudix hydrolase" evidence="5">
    <location>
        <begin position="20"/>
        <end position="164"/>
    </location>
</feature>
<dbReference type="GO" id="GO:0005737">
    <property type="term" value="C:cytoplasm"/>
    <property type="evidence" value="ECO:0007669"/>
    <property type="project" value="TreeGrafter"/>
</dbReference>
<dbReference type="Proteomes" id="UP000216101">
    <property type="component" value="Unassembled WGS sequence"/>
</dbReference>
<keyword evidence="3 4" id="KW-0378">Hydrolase</keyword>
<protein>
    <recommendedName>
        <fullName evidence="4">RNA pyrophosphohydrolase</fullName>
        <ecNumber evidence="4">3.6.1.-</ecNumber>
    </recommendedName>
    <alternativeName>
        <fullName evidence="4">(Di)nucleoside polyphosphate hydrolase</fullName>
    </alternativeName>
</protein>
<dbReference type="NCBIfam" id="NF001938">
    <property type="entry name" value="PRK00714.1-5"/>
    <property type="match status" value="1"/>
</dbReference>
<dbReference type="FunFam" id="3.90.79.10:FF:000001">
    <property type="entry name" value="RNA pyrophosphohydrolase"/>
    <property type="match status" value="1"/>
</dbReference>
<dbReference type="InterPro" id="IPR015797">
    <property type="entry name" value="NUDIX_hydrolase-like_dom_sf"/>
</dbReference>
<evidence type="ECO:0000256" key="3">
    <source>
        <dbReference type="ARBA" id="ARBA00022801"/>
    </source>
</evidence>
<comment type="cofactor">
    <cofactor evidence="4">
        <name>a divalent metal cation</name>
        <dbReference type="ChEBI" id="CHEBI:60240"/>
    </cofactor>
</comment>
<comment type="cofactor">
    <cofactor evidence="1">
        <name>Mn(2+)</name>
        <dbReference type="ChEBI" id="CHEBI:29035"/>
    </cofactor>
</comment>
<proteinExistence type="inferred from homology"/>
<evidence type="ECO:0000256" key="2">
    <source>
        <dbReference type="ARBA" id="ARBA00001946"/>
    </source>
</evidence>
<evidence type="ECO:0000313" key="6">
    <source>
        <dbReference type="EMBL" id="OZY87843.1"/>
    </source>
</evidence>
<dbReference type="Gene3D" id="3.90.79.10">
    <property type="entry name" value="Nucleoside Triphosphate Pyrophosphohydrolase"/>
    <property type="match status" value="1"/>
</dbReference>
<keyword evidence="7" id="KW-1185">Reference proteome</keyword>
<reference evidence="7" key="1">
    <citation type="submission" date="2017-05" db="EMBL/GenBank/DDBJ databases">
        <authorList>
            <person name="Barney B.M."/>
        </authorList>
    </citation>
    <scope>NUCLEOTIDE SEQUENCE [LARGE SCALE GENOMIC DNA]</scope>
    <source>
        <strain evidence="7">PSBB022</strain>
    </source>
</reference>
<comment type="cofactor">
    <cofactor evidence="2">
        <name>Mg(2+)</name>
        <dbReference type="ChEBI" id="CHEBI:18420"/>
    </cofactor>
</comment>
<dbReference type="PRINTS" id="PR00502">
    <property type="entry name" value="NUDIXFAMILY"/>
</dbReference>
<comment type="function">
    <text evidence="4">Accelerates the degradation of transcripts by removing pyrophosphate from the 5'-end of triphosphorylated RNA, leading to a more labile monophosphorylated state that can stimulate subsequent ribonuclease cleavage.</text>
</comment>
<dbReference type="NCBIfam" id="NF001937">
    <property type="entry name" value="PRK00714.1-4"/>
    <property type="match status" value="1"/>
</dbReference>
<dbReference type="InterPro" id="IPR022927">
    <property type="entry name" value="RppH"/>
</dbReference>
<evidence type="ECO:0000259" key="5">
    <source>
        <dbReference type="PROSITE" id="PS51462"/>
    </source>
</evidence>
<evidence type="ECO:0000313" key="7">
    <source>
        <dbReference type="Proteomes" id="UP000216101"/>
    </source>
</evidence>
<dbReference type="NCBIfam" id="NF001934">
    <property type="entry name" value="PRK00714.1-1"/>
    <property type="match status" value="1"/>
</dbReference>
<evidence type="ECO:0000256" key="1">
    <source>
        <dbReference type="ARBA" id="ARBA00001936"/>
    </source>
</evidence>
<dbReference type="SUPFAM" id="SSF55811">
    <property type="entry name" value="Nudix"/>
    <property type="match status" value="1"/>
</dbReference>
<dbReference type="STRING" id="1209072.GCA_000766945_02975"/>
<comment type="similarity">
    <text evidence="4">Belongs to the Nudix hydrolase family. RppH subfamily.</text>
</comment>
<organism evidence="6 7">
    <name type="scientific">Cellvibrio mixtus</name>
    <dbReference type="NCBI Taxonomy" id="39650"/>
    <lineage>
        <taxon>Bacteria</taxon>
        <taxon>Pseudomonadati</taxon>
        <taxon>Pseudomonadota</taxon>
        <taxon>Gammaproteobacteria</taxon>
        <taxon>Cellvibrionales</taxon>
        <taxon>Cellvibrionaceae</taxon>
        <taxon>Cellvibrio</taxon>
    </lineage>
</organism>
<accession>A0A266QD85</accession>
<dbReference type="PANTHER" id="PTHR23114:SF17">
    <property type="entry name" value="M7GPPPN-MRNA HYDROLASE"/>
    <property type="match status" value="1"/>
</dbReference>
<dbReference type="Pfam" id="PF00293">
    <property type="entry name" value="NUDIX"/>
    <property type="match status" value="1"/>
</dbReference>
<sequence>MLHQQNLFIWMIPPVIDSDGFRPNVGIILTNDQGQLLWARRVGGHDAWQFPQGGINPNETPEQALYRELHEEVGLRREDVEILACTRGWLRYRLPHRLVRHNSVPLCVGQKQKWFLLRLRSDDNKVSLNNGGRAEFDDWRWVSYWYPLGKVVSFKRDVYRRALKELSLFHSLHEDRRNRAR</sequence>
<dbReference type="GO" id="GO:0006402">
    <property type="term" value="P:mRNA catabolic process"/>
    <property type="evidence" value="ECO:0007669"/>
    <property type="project" value="TreeGrafter"/>
</dbReference>
<evidence type="ECO:0000256" key="4">
    <source>
        <dbReference type="HAMAP-Rule" id="MF_00298"/>
    </source>
</evidence>
<dbReference type="InterPro" id="IPR020476">
    <property type="entry name" value="Nudix_hydrolase"/>
</dbReference>
<dbReference type="PROSITE" id="PS00893">
    <property type="entry name" value="NUDIX_BOX"/>
    <property type="match status" value="1"/>
</dbReference>
<gene>
    <name evidence="4" type="primary">rppH</name>
    <name evidence="4" type="synonym">nudH</name>
    <name evidence="6" type="ORF">CBP51_13055</name>
</gene>
<feature type="short sequence motif" description="Nudix box" evidence="4">
    <location>
        <begin position="53"/>
        <end position="74"/>
    </location>
</feature>
<dbReference type="AlphaFoldDB" id="A0A266QD85"/>
<name>A0A266QD85_9GAMM</name>
<dbReference type="EC" id="3.6.1.-" evidence="4"/>
<dbReference type="PANTHER" id="PTHR23114">
    <property type="entry name" value="M7GPPPN-MRNA HYDROLASE"/>
    <property type="match status" value="1"/>
</dbReference>
<comment type="caution">
    <text evidence="6">The sequence shown here is derived from an EMBL/GenBank/DDBJ whole genome shotgun (WGS) entry which is preliminary data.</text>
</comment>